<feature type="transmembrane region" description="Helical" evidence="1">
    <location>
        <begin position="137"/>
        <end position="156"/>
    </location>
</feature>
<organism evidence="2">
    <name type="scientific">Mytilinidion resinicola</name>
    <dbReference type="NCBI Taxonomy" id="574789"/>
    <lineage>
        <taxon>Eukaryota</taxon>
        <taxon>Fungi</taxon>
        <taxon>Dikarya</taxon>
        <taxon>Ascomycota</taxon>
        <taxon>Pezizomycotina</taxon>
        <taxon>Dothideomycetes</taxon>
        <taxon>Pleosporomycetidae</taxon>
        <taxon>Mytilinidiales</taxon>
        <taxon>Mytilinidiaceae</taxon>
        <taxon>Mytilinidion</taxon>
    </lineage>
</organism>
<proteinExistence type="predicted"/>
<dbReference type="OrthoDB" id="2830640at2759"/>
<dbReference type="EMBL" id="MU003698">
    <property type="protein sequence ID" value="KAF2811503.1"/>
    <property type="molecule type" value="Genomic_DNA"/>
</dbReference>
<keyword evidence="1" id="KW-1133">Transmembrane helix</keyword>
<evidence type="ECO:0000256" key="1">
    <source>
        <dbReference type="SAM" id="Phobius"/>
    </source>
</evidence>
<dbReference type="Proteomes" id="UP000504636">
    <property type="component" value="Unplaced"/>
</dbReference>
<dbReference type="GeneID" id="54456313"/>
<gene>
    <name evidence="2 4" type="ORF">BDZ99DRAFT_385208</name>
</gene>
<feature type="non-terminal residue" evidence="2">
    <location>
        <position position="1"/>
    </location>
</feature>
<dbReference type="AlphaFoldDB" id="A0A6A6YT11"/>
<reference evidence="4" key="2">
    <citation type="submission" date="2020-04" db="EMBL/GenBank/DDBJ databases">
        <authorList>
            <consortium name="NCBI Genome Project"/>
        </authorList>
    </citation>
    <scope>NUCLEOTIDE SEQUENCE</scope>
    <source>
        <strain evidence="4">CBS 304.34</strain>
    </source>
</reference>
<feature type="transmembrane region" description="Helical" evidence="1">
    <location>
        <begin position="103"/>
        <end position="125"/>
    </location>
</feature>
<evidence type="ECO:0000313" key="3">
    <source>
        <dbReference type="Proteomes" id="UP000504636"/>
    </source>
</evidence>
<sequence>SQNADIHTGNANVATITAKAIRDVHKRLHTTVRSRPSASQRGRDAIDYAIECMSKQKMWFLNYKSRKHSIMSLVYNLVTQQDAANNFEIAKDMKTDSTSMNSISALTMAFLPGTFAASVLSTNIFSTKGHKIEVSAIWWLWTAITVPLTLLVVICWW</sequence>
<dbReference type="RefSeq" id="XP_033578467.1">
    <property type="nucleotide sequence ID" value="XM_033715420.1"/>
</dbReference>
<dbReference type="Gene3D" id="1.20.58.340">
    <property type="entry name" value="Magnesium transport protein CorA, transmembrane region"/>
    <property type="match status" value="1"/>
</dbReference>
<keyword evidence="1" id="KW-0812">Transmembrane</keyword>
<keyword evidence="1" id="KW-0472">Membrane</keyword>
<evidence type="ECO:0000313" key="4">
    <source>
        <dbReference type="RefSeq" id="XP_033578467.1"/>
    </source>
</evidence>
<evidence type="ECO:0000313" key="2">
    <source>
        <dbReference type="EMBL" id="KAF2811503.1"/>
    </source>
</evidence>
<name>A0A6A6YT11_9PEZI</name>
<reference evidence="4" key="3">
    <citation type="submission" date="2025-04" db="UniProtKB">
        <authorList>
            <consortium name="RefSeq"/>
        </authorList>
    </citation>
    <scope>IDENTIFICATION</scope>
    <source>
        <strain evidence="4">CBS 304.34</strain>
    </source>
</reference>
<evidence type="ECO:0008006" key="5">
    <source>
        <dbReference type="Google" id="ProtNLM"/>
    </source>
</evidence>
<accession>A0A6A6YT11</accession>
<keyword evidence="3" id="KW-1185">Reference proteome</keyword>
<reference evidence="2 4" key="1">
    <citation type="journal article" date="2020" name="Stud. Mycol.">
        <title>101 Dothideomycetes genomes: a test case for predicting lifestyles and emergence of pathogens.</title>
        <authorList>
            <person name="Haridas S."/>
            <person name="Albert R."/>
            <person name="Binder M."/>
            <person name="Bloem J."/>
            <person name="Labutti K."/>
            <person name="Salamov A."/>
            <person name="Andreopoulos B."/>
            <person name="Baker S."/>
            <person name="Barry K."/>
            <person name="Bills G."/>
            <person name="Bluhm B."/>
            <person name="Cannon C."/>
            <person name="Castanera R."/>
            <person name="Culley D."/>
            <person name="Daum C."/>
            <person name="Ezra D."/>
            <person name="Gonzalez J."/>
            <person name="Henrissat B."/>
            <person name="Kuo A."/>
            <person name="Liang C."/>
            <person name="Lipzen A."/>
            <person name="Lutzoni F."/>
            <person name="Magnuson J."/>
            <person name="Mondo S."/>
            <person name="Nolan M."/>
            <person name="Ohm R."/>
            <person name="Pangilinan J."/>
            <person name="Park H.-J."/>
            <person name="Ramirez L."/>
            <person name="Alfaro M."/>
            <person name="Sun H."/>
            <person name="Tritt A."/>
            <person name="Yoshinaga Y."/>
            <person name="Zwiers L.-H."/>
            <person name="Turgeon B."/>
            <person name="Goodwin S."/>
            <person name="Spatafora J."/>
            <person name="Crous P."/>
            <person name="Grigoriev I."/>
        </authorList>
    </citation>
    <scope>NUCLEOTIDE SEQUENCE</scope>
    <source>
        <strain evidence="2 4">CBS 304.34</strain>
    </source>
</reference>
<protein>
    <recommendedName>
        <fullName evidence="5">Cora-domain-containing protein</fullName>
    </recommendedName>
</protein>